<comment type="caution">
    <text evidence="3">The sequence shown here is derived from an EMBL/GenBank/DDBJ whole genome shotgun (WGS) entry which is preliminary data.</text>
</comment>
<evidence type="ECO:0000259" key="2">
    <source>
        <dbReference type="Pfam" id="PF09977"/>
    </source>
</evidence>
<evidence type="ECO:0000256" key="1">
    <source>
        <dbReference type="SAM" id="Phobius"/>
    </source>
</evidence>
<keyword evidence="1" id="KW-0812">Transmembrane</keyword>
<sequence length="146" mass="15109">MIEDAESRPVVDDERGSITVFTAVIAFALLLCAGLMVDGGAKIRAFREAYAAAEEAARAGAGQMDTARAYAGGRFEVDTTQAPAAARAYLSAAGHTGTVSTTGNQVRVTVTVSRPTFLISLIGIDTVTATATATARMFHGIEQGQP</sequence>
<reference evidence="3" key="2">
    <citation type="submission" date="2020-09" db="EMBL/GenBank/DDBJ databases">
        <authorList>
            <person name="Sun Q."/>
            <person name="Zhou Y."/>
        </authorList>
    </citation>
    <scope>NUCLEOTIDE SEQUENCE</scope>
    <source>
        <strain evidence="3">CGMCC 4.7430</strain>
    </source>
</reference>
<accession>A0A918AB19</accession>
<keyword evidence="1" id="KW-1133">Transmembrane helix</keyword>
<keyword evidence="1" id="KW-0472">Membrane</keyword>
<organism evidence="3 4">
    <name type="scientific">Nonomuraea glycinis</name>
    <dbReference type="NCBI Taxonomy" id="2047744"/>
    <lineage>
        <taxon>Bacteria</taxon>
        <taxon>Bacillati</taxon>
        <taxon>Actinomycetota</taxon>
        <taxon>Actinomycetes</taxon>
        <taxon>Streptosporangiales</taxon>
        <taxon>Streptosporangiaceae</taxon>
        <taxon>Nonomuraea</taxon>
    </lineage>
</organism>
<evidence type="ECO:0000313" key="3">
    <source>
        <dbReference type="EMBL" id="GGP14124.1"/>
    </source>
</evidence>
<protein>
    <submittedName>
        <fullName evidence="3">Membrane protein</fullName>
    </submittedName>
</protein>
<dbReference type="Pfam" id="PF09977">
    <property type="entry name" value="Tad_C"/>
    <property type="match status" value="1"/>
</dbReference>
<dbReference type="RefSeq" id="WP_189142909.1">
    <property type="nucleotide sequence ID" value="NZ_BMNK01000015.1"/>
</dbReference>
<gene>
    <name evidence="3" type="ORF">GCM10012278_68660</name>
</gene>
<dbReference type="EMBL" id="BMNK01000015">
    <property type="protein sequence ID" value="GGP14124.1"/>
    <property type="molecule type" value="Genomic_DNA"/>
</dbReference>
<evidence type="ECO:0000313" key="4">
    <source>
        <dbReference type="Proteomes" id="UP000660745"/>
    </source>
</evidence>
<name>A0A918AB19_9ACTN</name>
<dbReference type="Proteomes" id="UP000660745">
    <property type="component" value="Unassembled WGS sequence"/>
</dbReference>
<proteinExistence type="predicted"/>
<reference evidence="3" key="1">
    <citation type="journal article" date="2014" name="Int. J. Syst. Evol. Microbiol.">
        <title>Complete genome sequence of Corynebacterium casei LMG S-19264T (=DSM 44701T), isolated from a smear-ripened cheese.</title>
        <authorList>
            <consortium name="US DOE Joint Genome Institute (JGI-PGF)"/>
            <person name="Walter F."/>
            <person name="Albersmeier A."/>
            <person name="Kalinowski J."/>
            <person name="Ruckert C."/>
        </authorList>
    </citation>
    <scope>NUCLEOTIDE SEQUENCE</scope>
    <source>
        <strain evidence="3">CGMCC 4.7430</strain>
    </source>
</reference>
<dbReference type="InterPro" id="IPR018705">
    <property type="entry name" value="DUF2134_membrane"/>
</dbReference>
<dbReference type="AlphaFoldDB" id="A0A918AB19"/>
<keyword evidence="4" id="KW-1185">Reference proteome</keyword>
<feature type="domain" description="DUF2134" evidence="2">
    <location>
        <begin position="49"/>
        <end position="135"/>
    </location>
</feature>
<feature type="transmembrane region" description="Helical" evidence="1">
    <location>
        <begin position="18"/>
        <end position="37"/>
    </location>
</feature>